<evidence type="ECO:0000313" key="2">
    <source>
        <dbReference type="EMBL" id="GAI26983.1"/>
    </source>
</evidence>
<gene>
    <name evidence="2" type="ORF">S06H3_32139</name>
</gene>
<dbReference type="Pfam" id="PF23343">
    <property type="entry name" value="REP_ORF2-G2P"/>
    <property type="match status" value="1"/>
</dbReference>
<feature type="non-terminal residue" evidence="2">
    <location>
        <position position="1"/>
    </location>
</feature>
<reference evidence="2" key="1">
    <citation type="journal article" date="2014" name="Front. Microbiol.">
        <title>High frequency of phylogenetically diverse reductive dehalogenase-homologous genes in deep subseafloor sedimentary metagenomes.</title>
        <authorList>
            <person name="Kawai M."/>
            <person name="Futagami T."/>
            <person name="Toyoda A."/>
            <person name="Takaki Y."/>
            <person name="Nishi S."/>
            <person name="Hori S."/>
            <person name="Arai W."/>
            <person name="Tsubouchi T."/>
            <person name="Morono Y."/>
            <person name="Uchiyama I."/>
            <person name="Ito T."/>
            <person name="Fujiyama A."/>
            <person name="Inagaki F."/>
            <person name="Takami H."/>
        </authorList>
    </citation>
    <scope>NUCLEOTIDE SEQUENCE</scope>
    <source>
        <strain evidence="2">Expedition CK06-06</strain>
    </source>
</reference>
<dbReference type="EMBL" id="BARV01019082">
    <property type="protein sequence ID" value="GAI26983.1"/>
    <property type="molecule type" value="Genomic_DNA"/>
</dbReference>
<dbReference type="AlphaFoldDB" id="X1M6S7"/>
<feature type="non-terminal residue" evidence="2">
    <location>
        <position position="277"/>
    </location>
</feature>
<protein>
    <recommendedName>
        <fullName evidence="1">Replication-associated protein ORF2/G2P domain-containing protein</fullName>
    </recommendedName>
</protein>
<organism evidence="2">
    <name type="scientific">marine sediment metagenome</name>
    <dbReference type="NCBI Taxonomy" id="412755"/>
    <lineage>
        <taxon>unclassified sequences</taxon>
        <taxon>metagenomes</taxon>
        <taxon>ecological metagenomes</taxon>
    </lineage>
</organism>
<comment type="caution">
    <text evidence="2">The sequence shown here is derived from an EMBL/GenBank/DDBJ whole genome shotgun (WGS) entry which is preliminary data.</text>
</comment>
<name>X1M6S7_9ZZZZ</name>
<sequence>CNDVYVKAIKQKMSSFLDQEPRVFFNRDWGIKKTNALSIVLEYDATKYTLGEAWFHVGIDFNRFLSNLKKHFGSISHIRAWQSHDSGMPHIHVIIYFKTFEFSVQEWKDGSFRVHPKQRVKSHGKYCRQAIKEAWKQGFVDIKAIDSMGDTFKDLLKYVTRDLDGGAYTRTNAMVWYFRKQSFGISRDFKKVVWGISDSIDLAEPSDADRINQIRSNSNRELIAIEVFPIFPAYYFYKPCVTLFNYDKPPPYLSPNIENFFDNFVLNKCDANVNVRD</sequence>
<evidence type="ECO:0000259" key="1">
    <source>
        <dbReference type="Pfam" id="PF23343"/>
    </source>
</evidence>
<feature type="domain" description="Replication-associated protein ORF2/G2P" evidence="1">
    <location>
        <begin position="60"/>
        <end position="161"/>
    </location>
</feature>
<proteinExistence type="predicted"/>
<accession>X1M6S7</accession>
<dbReference type="InterPro" id="IPR056906">
    <property type="entry name" value="ORF2/G2P_dom"/>
</dbReference>